<sequence>MAELPSGDPPDPEEGVPAPPSSAPGCARLQAVEPVLLLATLALGLQSPLLTQYLWTRLANGTRSGGGGCVNGSGSGDTPGQQDVESLVAHWNLYINLAGFFVGLFSVTLFGPWSDSVGRRPVLILPALGMALQAAAYLLVMYLKLPVGYLLVGRILSGLSGDYNLILAGCFAYVADVSDKRTRTFRVAVLEACLGLAGMAASIIGGQWRKAEGYLAPFWLVFAASVCAALYAALCLRESVLQRRPGRLFTLRHYMSVYHLYVDPCRGRAWKKLALYSLAFFLLITVHFGTRDILVLYELSSPLCWDSELIGYGLAAQYLTYLTSLAGLWLLQKCVADTWVAEMGLLSNILGLGVIALAATTPLMFTGYGLLFLSMAATPVIRSKLSKLVNETEQGALFAAVACTEGLCSLVATGVFNSLFPASLHFMKGFPFLFGVALLLLPAAVLGWIEIQDSKPEYSHFEDLPSPVQEVVD</sequence>
<dbReference type="RefSeq" id="XP_015277368.1">
    <property type="nucleotide sequence ID" value="XM_015421882.1"/>
</dbReference>
<evidence type="ECO:0000256" key="18">
    <source>
        <dbReference type="ARBA" id="ARBA00038227"/>
    </source>
</evidence>
<keyword evidence="5" id="KW-0813">Transport</keyword>
<keyword evidence="12 24" id="KW-1133">Transmembrane helix</keyword>
<evidence type="ECO:0000256" key="5">
    <source>
        <dbReference type="ARBA" id="ARBA00022448"/>
    </source>
</evidence>
<evidence type="ECO:0000256" key="1">
    <source>
        <dbReference type="ARBA" id="ARBA00004337"/>
    </source>
</evidence>
<dbReference type="Gene3D" id="1.20.1250.20">
    <property type="entry name" value="MFS general substrate transporter like domains"/>
    <property type="match status" value="1"/>
</dbReference>
<evidence type="ECO:0000256" key="7">
    <source>
        <dbReference type="ARBA" id="ARBA00022490"/>
    </source>
</evidence>
<keyword evidence="8 24" id="KW-0812">Transmembrane</keyword>
<dbReference type="GeneID" id="107119418"/>
<name>A0ABM1KUI1_GEKJA</name>
<dbReference type="InterPro" id="IPR036259">
    <property type="entry name" value="MFS_trans_sf"/>
</dbReference>
<organism evidence="25 26">
    <name type="scientific">Gekko japonicus</name>
    <name type="common">Schlegel's Japanese gecko</name>
    <dbReference type="NCBI Taxonomy" id="146911"/>
    <lineage>
        <taxon>Eukaryota</taxon>
        <taxon>Metazoa</taxon>
        <taxon>Chordata</taxon>
        <taxon>Craniata</taxon>
        <taxon>Vertebrata</taxon>
        <taxon>Euteleostomi</taxon>
        <taxon>Lepidosauria</taxon>
        <taxon>Squamata</taxon>
        <taxon>Bifurcata</taxon>
        <taxon>Gekkota</taxon>
        <taxon>Gekkonidae</taxon>
        <taxon>Gekkoninae</taxon>
        <taxon>Gekko</taxon>
    </lineage>
</organism>
<protein>
    <recommendedName>
        <fullName evidence="19">Proton-coupled folate transporter</fullName>
    </recommendedName>
    <alternativeName>
        <fullName evidence="20">Solute carrier family 46 member 1</fullName>
    </alternativeName>
</protein>
<evidence type="ECO:0000313" key="25">
    <source>
        <dbReference type="Proteomes" id="UP000694871"/>
    </source>
</evidence>
<comment type="catalytic activity">
    <reaction evidence="16">
        <text>(6S)-5-methyl-5,6,7,8-tetrahydrofolate(in) + H(+)(in) = (6S)-5-methyl-5,6,7,8-tetrahydrofolate(out) + H(+)(out)</text>
        <dbReference type="Rhea" id="RHEA:70167"/>
        <dbReference type="ChEBI" id="CHEBI:15378"/>
        <dbReference type="ChEBI" id="CHEBI:18608"/>
    </reaction>
</comment>
<feature type="transmembrane region" description="Helical" evidence="24">
    <location>
        <begin position="214"/>
        <end position="234"/>
    </location>
</feature>
<proteinExistence type="inferred from homology"/>
<comment type="similarity">
    <text evidence="18">Belongs to the major facilitator superfamily. SLC46A family.</text>
</comment>
<feature type="transmembrane region" description="Helical" evidence="24">
    <location>
        <begin position="91"/>
        <end position="110"/>
    </location>
</feature>
<keyword evidence="15" id="KW-0325">Glycoprotein</keyword>
<gene>
    <name evidence="26" type="primary">SLC46A1</name>
</gene>
<evidence type="ECO:0000256" key="20">
    <source>
        <dbReference type="ARBA" id="ARBA00042514"/>
    </source>
</evidence>
<evidence type="ECO:0000256" key="12">
    <source>
        <dbReference type="ARBA" id="ARBA00022989"/>
    </source>
</evidence>
<keyword evidence="25" id="KW-1185">Reference proteome</keyword>
<dbReference type="PANTHER" id="PTHR23507:SF2">
    <property type="entry name" value="PROTON-COUPLED FOLATE TRANSPORTER"/>
    <property type="match status" value="1"/>
</dbReference>
<evidence type="ECO:0000256" key="16">
    <source>
        <dbReference type="ARBA" id="ARBA00036193"/>
    </source>
</evidence>
<keyword evidence="9" id="KW-0967">Endosome</keyword>
<dbReference type="Proteomes" id="UP000694871">
    <property type="component" value="Unplaced"/>
</dbReference>
<keyword evidence="14" id="KW-1015">Disulfide bond</keyword>
<evidence type="ECO:0000256" key="19">
    <source>
        <dbReference type="ARBA" id="ARBA00040650"/>
    </source>
</evidence>
<feature type="region of interest" description="Disordered" evidence="23">
    <location>
        <begin position="1"/>
        <end position="24"/>
    </location>
</feature>
<evidence type="ECO:0000313" key="26">
    <source>
        <dbReference type="RefSeq" id="XP_015277368.1"/>
    </source>
</evidence>
<feature type="transmembrane region" description="Helical" evidence="24">
    <location>
        <begin position="338"/>
        <end position="359"/>
    </location>
</feature>
<feature type="transmembrane region" description="Helical" evidence="24">
    <location>
        <begin position="432"/>
        <end position="451"/>
    </location>
</feature>
<feature type="transmembrane region" description="Helical" evidence="24">
    <location>
        <begin position="273"/>
        <end position="290"/>
    </location>
</feature>
<feature type="transmembrane region" description="Helical" evidence="24">
    <location>
        <begin position="122"/>
        <end position="143"/>
    </location>
</feature>
<keyword evidence="10" id="KW-0769">Symport</keyword>
<comment type="catalytic activity">
    <reaction evidence="22">
        <text>methotrexate(in) + H(+)(in) = methotrexate(out) + H(+)(out)</text>
        <dbReference type="Rhea" id="RHEA:70163"/>
        <dbReference type="ChEBI" id="CHEBI:15378"/>
        <dbReference type="ChEBI" id="CHEBI:50681"/>
    </reaction>
</comment>
<evidence type="ECO:0000256" key="4">
    <source>
        <dbReference type="ARBA" id="ARBA00004554"/>
    </source>
</evidence>
<accession>A0ABM1KUI1</accession>
<evidence type="ECO:0000256" key="2">
    <source>
        <dbReference type="ARBA" id="ARBA00004424"/>
    </source>
</evidence>
<evidence type="ECO:0000256" key="3">
    <source>
        <dbReference type="ARBA" id="ARBA00004496"/>
    </source>
</evidence>
<evidence type="ECO:0000256" key="8">
    <source>
        <dbReference type="ARBA" id="ARBA00022692"/>
    </source>
</evidence>
<keyword evidence="7" id="KW-0963">Cytoplasm</keyword>
<evidence type="ECO:0000256" key="9">
    <source>
        <dbReference type="ARBA" id="ARBA00022753"/>
    </source>
</evidence>
<dbReference type="InterPro" id="IPR011701">
    <property type="entry name" value="MFS"/>
</dbReference>
<evidence type="ECO:0000256" key="15">
    <source>
        <dbReference type="ARBA" id="ARBA00023180"/>
    </source>
</evidence>
<evidence type="ECO:0000256" key="22">
    <source>
        <dbReference type="ARBA" id="ARBA00047850"/>
    </source>
</evidence>
<dbReference type="PANTHER" id="PTHR23507">
    <property type="entry name" value="ZGC:174356"/>
    <property type="match status" value="1"/>
</dbReference>
<comment type="catalytic activity">
    <reaction evidence="17">
        <text>folate(in) + H(+)(in) = folate(out) + H(+)(out)</text>
        <dbReference type="Rhea" id="RHEA:70159"/>
        <dbReference type="ChEBI" id="CHEBI:15378"/>
        <dbReference type="ChEBI" id="CHEBI:62501"/>
    </reaction>
</comment>
<keyword evidence="13 24" id="KW-0472">Membrane</keyword>
<feature type="transmembrane region" description="Helical" evidence="24">
    <location>
        <begin position="187"/>
        <end position="208"/>
    </location>
</feature>
<evidence type="ECO:0000256" key="6">
    <source>
        <dbReference type="ARBA" id="ARBA00022475"/>
    </source>
</evidence>
<evidence type="ECO:0000256" key="14">
    <source>
        <dbReference type="ARBA" id="ARBA00023157"/>
    </source>
</evidence>
<evidence type="ECO:0000256" key="24">
    <source>
        <dbReference type="SAM" id="Phobius"/>
    </source>
</evidence>
<evidence type="ECO:0000256" key="13">
    <source>
        <dbReference type="ARBA" id="ARBA00023136"/>
    </source>
</evidence>
<evidence type="ECO:0000256" key="21">
    <source>
        <dbReference type="ARBA" id="ARBA00047769"/>
    </source>
</evidence>
<evidence type="ECO:0000256" key="11">
    <source>
        <dbReference type="ARBA" id="ARBA00022954"/>
    </source>
</evidence>
<reference evidence="26" key="1">
    <citation type="submission" date="2025-08" db="UniProtKB">
        <authorList>
            <consortium name="RefSeq"/>
        </authorList>
    </citation>
    <scope>IDENTIFICATION</scope>
</reference>
<keyword evidence="6" id="KW-1003">Cell membrane</keyword>
<evidence type="ECO:0000256" key="17">
    <source>
        <dbReference type="ARBA" id="ARBA00036250"/>
    </source>
</evidence>
<evidence type="ECO:0000256" key="10">
    <source>
        <dbReference type="ARBA" id="ARBA00022847"/>
    </source>
</evidence>
<comment type="subcellular location">
    <subcellularLocation>
        <location evidence="2">Apical cell membrane</location>
        <topology evidence="2">Multi-pass membrane protein</topology>
    </subcellularLocation>
    <subcellularLocation>
        <location evidence="4">Basolateral cell membrane</location>
        <topology evidence="4">Multi-pass membrane protein</topology>
    </subcellularLocation>
    <subcellularLocation>
        <location evidence="3">Cytoplasm</location>
    </subcellularLocation>
    <subcellularLocation>
        <location evidence="1">Endosome membrane</location>
        <topology evidence="1">Multi-pass membrane protein</topology>
    </subcellularLocation>
</comment>
<feature type="transmembrane region" description="Helical" evidence="24">
    <location>
        <begin position="310"/>
        <end position="331"/>
    </location>
</feature>
<feature type="transmembrane region" description="Helical" evidence="24">
    <location>
        <begin position="395"/>
        <end position="420"/>
    </location>
</feature>
<evidence type="ECO:0000256" key="23">
    <source>
        <dbReference type="SAM" id="MobiDB-lite"/>
    </source>
</evidence>
<dbReference type="SUPFAM" id="SSF103473">
    <property type="entry name" value="MFS general substrate transporter"/>
    <property type="match status" value="1"/>
</dbReference>
<dbReference type="Pfam" id="PF07690">
    <property type="entry name" value="MFS_1"/>
    <property type="match status" value="1"/>
</dbReference>
<feature type="transmembrane region" description="Helical" evidence="24">
    <location>
        <begin position="155"/>
        <end position="175"/>
    </location>
</feature>
<keyword evidence="11" id="KW-0290">Folate-binding</keyword>
<comment type="catalytic activity">
    <reaction evidence="21">
        <text>pemetrexed(in) + H(+)(in) = pemetrexed(out) + H(+)(out)</text>
        <dbReference type="Rhea" id="RHEA:70171"/>
        <dbReference type="ChEBI" id="CHEBI:15378"/>
        <dbReference type="ChEBI" id="CHEBI:63724"/>
    </reaction>
</comment>